<evidence type="ECO:0000256" key="1">
    <source>
        <dbReference type="SAM" id="Coils"/>
    </source>
</evidence>
<feature type="region of interest" description="Disordered" evidence="2">
    <location>
        <begin position="1251"/>
        <end position="1282"/>
    </location>
</feature>
<feature type="domain" description="BROMI middle region" evidence="3">
    <location>
        <begin position="314"/>
        <end position="399"/>
    </location>
</feature>
<evidence type="ECO:0000313" key="4">
    <source>
        <dbReference type="EMBL" id="EWM21433.1"/>
    </source>
</evidence>
<name>W7TD42_9STRA</name>
<proteinExistence type="predicted"/>
<organism evidence="4 5">
    <name type="scientific">Nannochloropsis gaditana</name>
    <dbReference type="NCBI Taxonomy" id="72520"/>
    <lineage>
        <taxon>Eukaryota</taxon>
        <taxon>Sar</taxon>
        <taxon>Stramenopiles</taxon>
        <taxon>Ochrophyta</taxon>
        <taxon>Eustigmatophyceae</taxon>
        <taxon>Eustigmatales</taxon>
        <taxon>Monodopsidaceae</taxon>
        <taxon>Nannochloropsis</taxon>
    </lineage>
</organism>
<evidence type="ECO:0000259" key="3">
    <source>
        <dbReference type="Pfam" id="PF14961"/>
    </source>
</evidence>
<gene>
    <name evidence="4" type="ORF">Naga_100307g5</name>
</gene>
<dbReference type="InterPro" id="IPR032735">
    <property type="entry name" value="BROMI_M"/>
</dbReference>
<dbReference type="OrthoDB" id="10322566at2759"/>
<sequence>MEEEDETENVVRQVLEGILQEGLRRANATNMKAAQCLRSLNSDQRAKDQLLAPLTATLCDVRTKDDLEDNRKCIKDFMEQYVDRSFPSISGMLGENDQVVEMVEEAEEEQDKWGDEVGATENSYSIFTGKDENRNQGSFSLLSMLDLPEVRMIDLGAVAAQLQGSMKEKQIAGLKALETSMWSELTYSEHWSGVCEGLARLVAASTEAVLESIGDKASEGRVPRRGVRASEQEQEGQGKDDSDVCMRVIKMYWELFTCLSPGQRADIYLAVAADLVNTFRSRLWVLPNAGSPSLPAEEDVSSPPGPSPPCAAALSIEGTPHGRLLCAKVGLLHRMQQDLPSLFPHLPDLALHQVLAWTCLLLRTLHSPSSPSQHPHLLLSPIHLFAALDASAHWFKSWCLRLPPPKLSYFLQRTGLLGDILHVCRPLKEQPGHGIGLDDSSRWEDKGDDAVAASPALASREEEAAVVRLHPLPRVPDEPDISSLPPFLCSFPPLDPRGLTALKQSFSLSLLSHLGATASLTFHAGSESGKAREGCVGAVSALWGGAVALRAHELPSRLSDVCLAPPPAAPACSPHLRIATSTASAPPSSPSSGSYLISCAELFLHTLLVEDTPGEHPPMQVSLPRIPCIAATTHPSAAADCPEPRVSTSHPDKTKDIAFAHFSTPAHINVTSGPFYLCQSAAAALLELPLPASYRMHALGRLIARLRGPCPPEAQARRLVLTVLALRLSTRCGARAGPGGGDADGVGTGLEDLRFLHQHAVRLCCTRSLATSPPLSPASINLLQRVYCESLFSVYRTQPCLFDDLPRWPLHVFLPLLVTPPTAATEIMREDDAGGHTGGAGLPNTTKDGRRSQEFAYACLGLLCWDYRGMRYLSRLGGSLFYGLTGALCTRVLDVLEREEDGGEDDGDERRGDEQSVCPFLTPSLPFLPILLQNIASVGPQAPLAGLLSTLLACLFQDFPRRHGLRYAEDLSSPLPLLQPPRLRHTLCLALVLARELASRPFEALEDIAAPHVAVLLEWEKPPLMPELGGDKAKRALPREPRGRREGVRPAVWKDSEAGQLLSLRLLISMASTLNGAAWLVATFPALNAALCRASALWPSSHTSSPSPGRPGPPGSRMHSTFVSIGKNAGDEKEERAADDNLLGALYLRALLHQEKASSALPPPPPLRDEEEIDAALAVLSVQRAMDSGGLRYGWGAMPVHFFQEHAVRKLERAGSPPSLTRLLEEGYGMGGEKNHLLPVCWEHVRRHVHGGPERESAGGGASKGSTDTCQPGWGPEARQVAPGEPSTCITRACHVQIDMVIVHAARWGLLPDEEAEKTNFRRSLLSLVQGSSGVMTVWELSIWLIMACGKGEEEVLPLLLWGRLPPKRSQERGLRDGRVGQDNGALADETVTALDSQMPEINGALTQCGLSTRAVVLSWFTHSFWGALSVTELAISETLYILHGPAMRVGVALSLFKFMREDLLVAAARQYDVIRVSHIVEASLKRFEFTPQVMEGLREAHARLDQKVQKRM</sequence>
<keyword evidence="5" id="KW-1185">Reference proteome</keyword>
<feature type="region of interest" description="Disordered" evidence="2">
    <location>
        <begin position="1098"/>
        <end position="1122"/>
    </location>
</feature>
<feature type="coiled-coil region" evidence="1">
    <location>
        <begin position="89"/>
        <end position="116"/>
    </location>
</feature>
<feature type="region of interest" description="Disordered" evidence="2">
    <location>
        <begin position="214"/>
        <end position="240"/>
    </location>
</feature>
<reference evidence="4 5" key="1">
    <citation type="journal article" date="2014" name="Mol. Plant">
        <title>Chromosome Scale Genome Assembly and Transcriptome Profiling of Nannochloropsis gaditana in Nitrogen Depletion.</title>
        <authorList>
            <person name="Corteggiani Carpinelli E."/>
            <person name="Telatin A."/>
            <person name="Vitulo N."/>
            <person name="Forcato C."/>
            <person name="D'Angelo M."/>
            <person name="Schiavon R."/>
            <person name="Vezzi A."/>
            <person name="Giacometti G.M."/>
            <person name="Morosinotto T."/>
            <person name="Valle G."/>
        </authorList>
    </citation>
    <scope>NUCLEOTIDE SEQUENCE [LARGE SCALE GENOMIC DNA]</scope>
    <source>
        <strain evidence="4 5">B-31</strain>
    </source>
</reference>
<accession>W7TD42</accession>
<comment type="caution">
    <text evidence="4">The sequence shown here is derived from an EMBL/GenBank/DDBJ whole genome shotgun (WGS) entry which is preliminary data.</text>
</comment>
<evidence type="ECO:0000256" key="2">
    <source>
        <dbReference type="SAM" id="MobiDB-lite"/>
    </source>
</evidence>
<keyword evidence="1" id="KW-0175">Coiled coil</keyword>
<dbReference type="EMBL" id="AZIL01002468">
    <property type="protein sequence ID" value="EWM21433.1"/>
    <property type="molecule type" value="Genomic_DNA"/>
</dbReference>
<protein>
    <recommendedName>
        <fullName evidence="3">BROMI middle region domain-containing protein</fullName>
    </recommendedName>
</protein>
<dbReference type="Pfam" id="PF14961">
    <property type="entry name" value="BROMI"/>
    <property type="match status" value="1"/>
</dbReference>
<evidence type="ECO:0000313" key="5">
    <source>
        <dbReference type="Proteomes" id="UP000019335"/>
    </source>
</evidence>
<dbReference type="Proteomes" id="UP000019335">
    <property type="component" value="Unassembled WGS sequence"/>
</dbReference>